<proteinExistence type="predicted"/>
<feature type="transmembrane region" description="Helical" evidence="1">
    <location>
        <begin position="150"/>
        <end position="170"/>
    </location>
</feature>
<dbReference type="RefSeq" id="WP_166321849.1">
    <property type="nucleotide sequence ID" value="NZ_CP049916.1"/>
</dbReference>
<dbReference type="Pfam" id="PF05656">
    <property type="entry name" value="DUF805"/>
    <property type="match status" value="1"/>
</dbReference>
<dbReference type="PANTHER" id="PTHR34980">
    <property type="entry name" value="INNER MEMBRANE PROTEIN-RELATED-RELATED"/>
    <property type="match status" value="1"/>
</dbReference>
<protein>
    <submittedName>
        <fullName evidence="2">DUF805 domain-containing protein</fullName>
    </submittedName>
</protein>
<dbReference type="GO" id="GO:0005886">
    <property type="term" value="C:plasma membrane"/>
    <property type="evidence" value="ECO:0007669"/>
    <property type="project" value="TreeGrafter"/>
</dbReference>
<dbReference type="InterPro" id="IPR008523">
    <property type="entry name" value="DUF805"/>
</dbReference>
<feature type="transmembrane region" description="Helical" evidence="1">
    <location>
        <begin position="33"/>
        <end position="55"/>
    </location>
</feature>
<gene>
    <name evidence="2" type="ORF">G8D99_01140</name>
</gene>
<keyword evidence="3" id="KW-1185">Reference proteome</keyword>
<keyword evidence="1" id="KW-0812">Transmembrane</keyword>
<evidence type="ECO:0000313" key="2">
    <source>
        <dbReference type="EMBL" id="QIO07771.1"/>
    </source>
</evidence>
<keyword evidence="1" id="KW-1133">Transmembrane helix</keyword>
<dbReference type="KEGG" id="alj:G8D99_01140"/>
<sequence>MHDTVPEVYHLDLSKCDQRPFYSYQGRIGRATFITWNVILMFCCLALLLLSYLVFSQTNKTDWVQFIFWLQEYANPSNIFFYLYNAFIWYFITVFTIKRVHDMGYSGWLALLNIVPILNILFLFWLVMKKGQLQENVYGAPRLTKGWESLVAYATVIIGVFLLLIFVSAFSQALRF</sequence>
<feature type="transmembrane region" description="Helical" evidence="1">
    <location>
        <begin position="109"/>
        <end position="128"/>
    </location>
</feature>
<name>A0A6G8S0W5_9GAMM</name>
<dbReference type="PANTHER" id="PTHR34980:SF3">
    <property type="entry name" value="BLR8105 PROTEIN"/>
    <property type="match status" value="1"/>
</dbReference>
<dbReference type="Proteomes" id="UP000501939">
    <property type="component" value="Chromosome"/>
</dbReference>
<feature type="transmembrane region" description="Helical" evidence="1">
    <location>
        <begin position="79"/>
        <end position="97"/>
    </location>
</feature>
<organism evidence="2 3">
    <name type="scientific">Acinetobacter lanii</name>
    <dbReference type="NCBI Taxonomy" id="2715163"/>
    <lineage>
        <taxon>Bacteria</taxon>
        <taxon>Pseudomonadati</taxon>
        <taxon>Pseudomonadota</taxon>
        <taxon>Gammaproteobacteria</taxon>
        <taxon>Moraxellales</taxon>
        <taxon>Moraxellaceae</taxon>
        <taxon>Acinetobacter</taxon>
    </lineage>
</organism>
<accession>A0A6G8S0W5</accession>
<keyword evidence="1" id="KW-0472">Membrane</keyword>
<reference evidence="2 3" key="1">
    <citation type="submission" date="2020-03" db="EMBL/GenBank/DDBJ databases">
        <authorList>
            <person name="Zhu W."/>
        </authorList>
    </citation>
    <scope>NUCLEOTIDE SEQUENCE [LARGE SCALE GENOMIC DNA]</scope>
    <source>
        <strain evidence="2 3">185</strain>
    </source>
</reference>
<dbReference type="EMBL" id="CP049916">
    <property type="protein sequence ID" value="QIO07771.1"/>
    <property type="molecule type" value="Genomic_DNA"/>
</dbReference>
<evidence type="ECO:0000256" key="1">
    <source>
        <dbReference type="SAM" id="Phobius"/>
    </source>
</evidence>
<dbReference type="AlphaFoldDB" id="A0A6G8S0W5"/>
<evidence type="ECO:0000313" key="3">
    <source>
        <dbReference type="Proteomes" id="UP000501939"/>
    </source>
</evidence>